<dbReference type="RefSeq" id="WP_259539587.1">
    <property type="nucleotide sequence ID" value="NZ_JANLCJ010000004.1"/>
</dbReference>
<gene>
    <name evidence="1" type="ORF">N1032_13330</name>
</gene>
<keyword evidence="2" id="KW-1185">Reference proteome</keyword>
<evidence type="ECO:0000313" key="2">
    <source>
        <dbReference type="Proteomes" id="UP001165586"/>
    </source>
</evidence>
<accession>A0ABT2H472</accession>
<dbReference type="Pfam" id="PF13618">
    <property type="entry name" value="Gluconate_2-dh3"/>
    <property type="match status" value="1"/>
</dbReference>
<dbReference type="InterPro" id="IPR027056">
    <property type="entry name" value="Gluconate_2DH_su3"/>
</dbReference>
<evidence type="ECO:0000313" key="1">
    <source>
        <dbReference type="EMBL" id="MCS5734720.1"/>
    </source>
</evidence>
<dbReference type="Proteomes" id="UP001165586">
    <property type="component" value="Unassembled WGS sequence"/>
</dbReference>
<dbReference type="EMBL" id="JANLCJ010000004">
    <property type="protein sequence ID" value="MCS5734720.1"/>
    <property type="molecule type" value="Genomic_DNA"/>
</dbReference>
<protein>
    <submittedName>
        <fullName evidence="1">Gluconate 2-dehydrogenase subunit 3 family protein</fullName>
    </submittedName>
</protein>
<sequence length="236" mass="25964">MSSSKADWRVVVPETVDDNQPLFFSPHEWSTIEAATARIMPTDHDPGAREAGVVRFIDRYLSGITYIYAAADGSGFLELAGKEAEAWRARIFDMRHTYRCGIRDLDASAAGRSGGLDFVSLSEPEQDAALEELSGANKPDPLSFETDTIAGAFQMGAFDEGLPFFQALLLHTRQGFYGDPVYGGNRDRVGWKVIGFPGPDSLADTISGAYSLRDSYLADYSWPELIPHLRTKEARS</sequence>
<organism evidence="1 2">
    <name type="scientific">Herbiconiux daphne</name>
    <dbReference type="NCBI Taxonomy" id="2970914"/>
    <lineage>
        <taxon>Bacteria</taxon>
        <taxon>Bacillati</taxon>
        <taxon>Actinomycetota</taxon>
        <taxon>Actinomycetes</taxon>
        <taxon>Micrococcales</taxon>
        <taxon>Microbacteriaceae</taxon>
        <taxon>Herbiconiux</taxon>
    </lineage>
</organism>
<reference evidence="1" key="1">
    <citation type="submission" date="2022-08" db="EMBL/GenBank/DDBJ databases">
        <authorList>
            <person name="Deng Y."/>
            <person name="Han X.-F."/>
            <person name="Zhang Y.-Q."/>
        </authorList>
    </citation>
    <scope>NUCLEOTIDE SEQUENCE</scope>
    <source>
        <strain evidence="1">CPCC 203386</strain>
    </source>
</reference>
<proteinExistence type="predicted"/>
<comment type="caution">
    <text evidence="1">The sequence shown here is derived from an EMBL/GenBank/DDBJ whole genome shotgun (WGS) entry which is preliminary data.</text>
</comment>
<name>A0ABT2H472_9MICO</name>